<dbReference type="Proteomes" id="UP001279734">
    <property type="component" value="Unassembled WGS sequence"/>
</dbReference>
<sequence length="77" mass="8629">MNSPFYPSSFAVKFFNPFMPSSLCGNLHIKGVQGYMITICCGLNPKSTQVSGPGFLMDAVRGAFPDRIWKDITFIFW</sequence>
<evidence type="ECO:0000313" key="1">
    <source>
        <dbReference type="EMBL" id="GMH20276.1"/>
    </source>
</evidence>
<comment type="caution">
    <text evidence="1">The sequence shown here is derived from an EMBL/GenBank/DDBJ whole genome shotgun (WGS) entry which is preliminary data.</text>
</comment>
<dbReference type="EMBL" id="BSYO01000021">
    <property type="protein sequence ID" value="GMH20276.1"/>
    <property type="molecule type" value="Genomic_DNA"/>
</dbReference>
<evidence type="ECO:0000313" key="2">
    <source>
        <dbReference type="Proteomes" id="UP001279734"/>
    </source>
</evidence>
<dbReference type="AlphaFoldDB" id="A0AAD3T081"/>
<accession>A0AAD3T081</accession>
<gene>
    <name evidence="1" type="ORF">Nepgr_022117</name>
</gene>
<protein>
    <submittedName>
        <fullName evidence="1">Uncharacterized protein</fullName>
    </submittedName>
</protein>
<organism evidence="1 2">
    <name type="scientific">Nepenthes gracilis</name>
    <name type="common">Slender pitcher plant</name>
    <dbReference type="NCBI Taxonomy" id="150966"/>
    <lineage>
        <taxon>Eukaryota</taxon>
        <taxon>Viridiplantae</taxon>
        <taxon>Streptophyta</taxon>
        <taxon>Embryophyta</taxon>
        <taxon>Tracheophyta</taxon>
        <taxon>Spermatophyta</taxon>
        <taxon>Magnoliopsida</taxon>
        <taxon>eudicotyledons</taxon>
        <taxon>Gunneridae</taxon>
        <taxon>Pentapetalae</taxon>
        <taxon>Caryophyllales</taxon>
        <taxon>Nepenthaceae</taxon>
        <taxon>Nepenthes</taxon>
    </lineage>
</organism>
<reference evidence="1" key="1">
    <citation type="submission" date="2023-05" db="EMBL/GenBank/DDBJ databases">
        <title>Nepenthes gracilis genome sequencing.</title>
        <authorList>
            <person name="Fukushima K."/>
        </authorList>
    </citation>
    <scope>NUCLEOTIDE SEQUENCE</scope>
    <source>
        <strain evidence="1">SING2019-196</strain>
    </source>
</reference>
<name>A0AAD3T081_NEPGR</name>
<keyword evidence="2" id="KW-1185">Reference proteome</keyword>
<proteinExistence type="predicted"/>